<reference evidence="2 3" key="1">
    <citation type="submission" date="2020-03" db="EMBL/GenBank/DDBJ databases">
        <title>Genomic Encyclopedia of Type Strains, Phase IV (KMG-IV): sequencing the most valuable type-strain genomes for metagenomic binning, comparative biology and taxonomic classification.</title>
        <authorList>
            <person name="Goeker M."/>
        </authorList>
    </citation>
    <scope>NUCLEOTIDE SEQUENCE [LARGE SCALE GENOMIC DNA]</scope>
    <source>
        <strain evidence="2 3">DSM 4736</strain>
    </source>
</reference>
<keyword evidence="3" id="KW-1185">Reference proteome</keyword>
<dbReference type="Gene3D" id="3.30.70.100">
    <property type="match status" value="1"/>
</dbReference>
<comment type="caution">
    <text evidence="2">The sequence shown here is derived from an EMBL/GenBank/DDBJ whole genome shotgun (WGS) entry which is preliminary data.</text>
</comment>
<name>A0A7X6BNZ1_9CAUL</name>
<dbReference type="GO" id="GO:0009882">
    <property type="term" value="F:blue light photoreceptor activity"/>
    <property type="evidence" value="ECO:0007669"/>
    <property type="project" value="InterPro"/>
</dbReference>
<dbReference type="InterPro" id="IPR036046">
    <property type="entry name" value="Acylphosphatase-like_dom_sf"/>
</dbReference>
<dbReference type="Proteomes" id="UP000587415">
    <property type="component" value="Unassembled WGS sequence"/>
</dbReference>
<dbReference type="PROSITE" id="PS50925">
    <property type="entry name" value="BLUF"/>
    <property type="match status" value="1"/>
</dbReference>
<dbReference type="GO" id="GO:0071949">
    <property type="term" value="F:FAD binding"/>
    <property type="evidence" value="ECO:0007669"/>
    <property type="project" value="InterPro"/>
</dbReference>
<sequence>MERLVYRSRALWPDPETAMDDILRDSLWNNARGRITGALGFSGRTYVQLLEGPTASLDDLLAKLAADPRHTDLTILVRAPVSGRLVPGWTMARADLAAASPRVTDLLTSGDGLALAALLANLVHQGETGVA</sequence>
<organism evidence="2 3">
    <name type="scientific">Brevundimonas alba</name>
    <dbReference type="NCBI Taxonomy" id="74314"/>
    <lineage>
        <taxon>Bacteria</taxon>
        <taxon>Pseudomonadati</taxon>
        <taxon>Pseudomonadota</taxon>
        <taxon>Alphaproteobacteria</taxon>
        <taxon>Caulobacterales</taxon>
        <taxon>Caulobacteraceae</taxon>
        <taxon>Brevundimonas</taxon>
    </lineage>
</organism>
<evidence type="ECO:0000259" key="1">
    <source>
        <dbReference type="PROSITE" id="PS50925"/>
    </source>
</evidence>
<dbReference type="EMBL" id="JAATJM010000002">
    <property type="protein sequence ID" value="NJC42698.1"/>
    <property type="molecule type" value="Genomic_DNA"/>
</dbReference>
<dbReference type="SMART" id="SM01034">
    <property type="entry name" value="BLUF"/>
    <property type="match status" value="1"/>
</dbReference>
<dbReference type="SUPFAM" id="SSF54975">
    <property type="entry name" value="Acylphosphatase/BLUF domain-like"/>
    <property type="match status" value="1"/>
</dbReference>
<dbReference type="AlphaFoldDB" id="A0A7X6BNZ1"/>
<evidence type="ECO:0000313" key="3">
    <source>
        <dbReference type="Proteomes" id="UP000587415"/>
    </source>
</evidence>
<accession>A0A7X6BNZ1</accession>
<protein>
    <recommendedName>
        <fullName evidence="1">BLUF domain-containing protein</fullName>
    </recommendedName>
</protein>
<proteinExistence type="predicted"/>
<dbReference type="InterPro" id="IPR007024">
    <property type="entry name" value="BLUF_domain"/>
</dbReference>
<gene>
    <name evidence="2" type="ORF">GGQ87_002993</name>
</gene>
<dbReference type="RefSeq" id="WP_168049077.1">
    <property type="nucleotide sequence ID" value="NZ_JAATJM010000002.1"/>
</dbReference>
<evidence type="ECO:0000313" key="2">
    <source>
        <dbReference type="EMBL" id="NJC42698.1"/>
    </source>
</evidence>
<dbReference type="Pfam" id="PF04940">
    <property type="entry name" value="BLUF"/>
    <property type="match status" value="1"/>
</dbReference>
<feature type="domain" description="BLUF" evidence="1">
    <location>
        <begin position="1"/>
        <end position="92"/>
    </location>
</feature>